<reference evidence="5 6" key="1">
    <citation type="submission" date="2019-01" db="EMBL/GenBank/DDBJ databases">
        <title>Lactibacter flavus gen. nov., sp. nov., a novel bacterium of the family Propionibacteriaceae isolated from raw milk and dairy products.</title>
        <authorList>
            <person name="Huptas C."/>
            <person name="Wenning M."/>
            <person name="Breitenwieser F."/>
            <person name="Doll E."/>
            <person name="Von Neubeck M."/>
            <person name="Busse H.-J."/>
            <person name="Scherer S."/>
        </authorList>
    </citation>
    <scope>NUCLEOTIDE SEQUENCE [LARGE SCALE GENOMIC DNA]</scope>
    <source>
        <strain evidence="5 6">KCTC 33808</strain>
    </source>
</reference>
<dbReference type="SUPFAM" id="SSF51735">
    <property type="entry name" value="NAD(P)-binding Rossmann-fold domains"/>
    <property type="match status" value="1"/>
</dbReference>
<evidence type="ECO:0000256" key="2">
    <source>
        <dbReference type="ARBA" id="ARBA00023002"/>
    </source>
</evidence>
<dbReference type="InterPro" id="IPR036291">
    <property type="entry name" value="NAD(P)-bd_dom_sf"/>
</dbReference>
<dbReference type="GO" id="GO:0000166">
    <property type="term" value="F:nucleotide binding"/>
    <property type="evidence" value="ECO:0007669"/>
    <property type="project" value="InterPro"/>
</dbReference>
<dbReference type="GO" id="GO:0016491">
    <property type="term" value="F:oxidoreductase activity"/>
    <property type="evidence" value="ECO:0007669"/>
    <property type="project" value="UniProtKB-KW"/>
</dbReference>
<accession>A0A4Q9KEP3</accession>
<dbReference type="InterPro" id="IPR055170">
    <property type="entry name" value="GFO_IDH_MocA-like_dom"/>
</dbReference>
<comment type="similarity">
    <text evidence="1">Belongs to the Gfo/Idh/MocA family.</text>
</comment>
<dbReference type="Gene3D" id="3.40.50.720">
    <property type="entry name" value="NAD(P)-binding Rossmann-like Domain"/>
    <property type="match status" value="1"/>
</dbReference>
<evidence type="ECO:0000313" key="6">
    <source>
        <dbReference type="Proteomes" id="UP000292373"/>
    </source>
</evidence>
<organism evidence="5 6">
    <name type="scientific">Propioniciclava sinopodophylli</name>
    <dbReference type="NCBI Taxonomy" id="1837344"/>
    <lineage>
        <taxon>Bacteria</taxon>
        <taxon>Bacillati</taxon>
        <taxon>Actinomycetota</taxon>
        <taxon>Actinomycetes</taxon>
        <taxon>Propionibacteriales</taxon>
        <taxon>Propionibacteriaceae</taxon>
        <taxon>Propioniciclava</taxon>
    </lineage>
</organism>
<dbReference type="Pfam" id="PF22725">
    <property type="entry name" value="GFO_IDH_MocA_C3"/>
    <property type="match status" value="1"/>
</dbReference>
<dbReference type="Proteomes" id="UP000292373">
    <property type="component" value="Unassembled WGS sequence"/>
</dbReference>
<dbReference type="SUPFAM" id="SSF55347">
    <property type="entry name" value="Glyceraldehyde-3-phosphate dehydrogenase-like, C-terminal domain"/>
    <property type="match status" value="1"/>
</dbReference>
<feature type="domain" description="Gfo/Idh/MocA-like oxidoreductase N-terminal" evidence="3">
    <location>
        <begin position="18"/>
        <end position="131"/>
    </location>
</feature>
<dbReference type="InterPro" id="IPR000683">
    <property type="entry name" value="Gfo/Idh/MocA-like_OxRdtase_N"/>
</dbReference>
<dbReference type="PANTHER" id="PTHR22604">
    <property type="entry name" value="OXIDOREDUCTASES"/>
    <property type="match status" value="1"/>
</dbReference>
<dbReference type="EMBL" id="SDMQ01000004">
    <property type="protein sequence ID" value="TBT85842.1"/>
    <property type="molecule type" value="Genomic_DNA"/>
</dbReference>
<keyword evidence="2" id="KW-0560">Oxidoreductase</keyword>
<feature type="domain" description="GFO/IDH/MocA-like oxidoreductase" evidence="4">
    <location>
        <begin position="147"/>
        <end position="259"/>
    </location>
</feature>
<evidence type="ECO:0000259" key="4">
    <source>
        <dbReference type="Pfam" id="PF22725"/>
    </source>
</evidence>
<dbReference type="AlphaFoldDB" id="A0A4Q9KEP3"/>
<comment type="caution">
    <text evidence="5">The sequence shown here is derived from an EMBL/GenBank/DDBJ whole genome shotgun (WGS) entry which is preliminary data.</text>
</comment>
<name>A0A4Q9KEP3_9ACTN</name>
<gene>
    <name evidence="5" type="ORF">ET989_05140</name>
</gene>
<dbReference type="InterPro" id="IPR050984">
    <property type="entry name" value="Gfo/Idh/MocA_domain"/>
</dbReference>
<evidence type="ECO:0000259" key="3">
    <source>
        <dbReference type="Pfam" id="PF01408"/>
    </source>
</evidence>
<evidence type="ECO:0000256" key="1">
    <source>
        <dbReference type="ARBA" id="ARBA00010928"/>
    </source>
</evidence>
<evidence type="ECO:0000313" key="5">
    <source>
        <dbReference type="EMBL" id="TBT85842.1"/>
    </source>
</evidence>
<dbReference type="OrthoDB" id="9815825at2"/>
<dbReference type="RefSeq" id="WP_131167492.1">
    <property type="nucleotide sequence ID" value="NZ_SDMQ01000004.1"/>
</dbReference>
<dbReference type="Pfam" id="PF01408">
    <property type="entry name" value="GFO_IDH_MocA"/>
    <property type="match status" value="1"/>
</dbReference>
<proteinExistence type="inferred from homology"/>
<dbReference type="Gene3D" id="3.30.360.10">
    <property type="entry name" value="Dihydrodipicolinate Reductase, domain 2"/>
    <property type="match status" value="1"/>
</dbReference>
<sequence length="340" mass="35810">MNLPSPRTPDPLAAPPLNWGILAPGGIAATMVEALQRFTRQRVVAVGSRSAERGASFAQRFGIGRAHDSYEALVADPEVDAVYIASPHSHHREQALLAIAAGKHVLVEKAFTRTAAEAREVVDNARAAGVTAVEAMWTRYLPATDIVRQLLADGALGAIETLTADHGQWFAFDRSSRLFAPELAGGALLDLGVYPVSYASFVLGTPTRISAAGTLTETGVDRQVSAVLEYASGATALVTTTLAARTPTRASISGTDARVELAGPFYTPQVVRLIGRDGEVFESEAPRIPGHLGLCYEASHLAQLVADGATESPLLGLDETVSIMETMDAMRAQVGMVAPA</sequence>
<keyword evidence="6" id="KW-1185">Reference proteome</keyword>
<dbReference type="PANTHER" id="PTHR22604:SF105">
    <property type="entry name" value="TRANS-1,2-DIHYDROBENZENE-1,2-DIOL DEHYDROGENASE"/>
    <property type="match status" value="1"/>
</dbReference>
<protein>
    <submittedName>
        <fullName evidence="5">Gfo/Idh/MocA family oxidoreductase</fullName>
    </submittedName>
</protein>